<reference evidence="1 2" key="1">
    <citation type="submission" date="2016-04" db="EMBL/GenBank/DDBJ databases">
        <title>Genome analyses suggest a sexual origin of heterokaryosis in a supposedly ancient asexual fungus.</title>
        <authorList>
            <person name="Ropars J."/>
            <person name="Sedzielewska K."/>
            <person name="Noel J."/>
            <person name="Charron P."/>
            <person name="Farinelli L."/>
            <person name="Marton T."/>
            <person name="Kruger M."/>
            <person name="Pelin A."/>
            <person name="Brachmann A."/>
            <person name="Corradi N."/>
        </authorList>
    </citation>
    <scope>NUCLEOTIDE SEQUENCE [LARGE SCALE GENOMIC DNA]</scope>
    <source>
        <strain evidence="1 2">A5</strain>
    </source>
</reference>
<dbReference type="VEuPathDB" id="FungiDB:RhiirA1_478239"/>
<gene>
    <name evidence="1" type="ORF">RhiirA5_436138</name>
</gene>
<sequence>MQFATNPFATCRKGKIFSGSDMKEIVKEYSNYYLDEIVREMINKTEEEVTIPTLWRYNKICGKS</sequence>
<organism evidence="1 2">
    <name type="scientific">Rhizophagus irregularis</name>
    <dbReference type="NCBI Taxonomy" id="588596"/>
    <lineage>
        <taxon>Eukaryota</taxon>
        <taxon>Fungi</taxon>
        <taxon>Fungi incertae sedis</taxon>
        <taxon>Mucoromycota</taxon>
        <taxon>Glomeromycotina</taxon>
        <taxon>Glomeromycetes</taxon>
        <taxon>Glomerales</taxon>
        <taxon>Glomeraceae</taxon>
        <taxon>Rhizophagus</taxon>
    </lineage>
</organism>
<proteinExistence type="predicted"/>
<name>A0A2I1F5C8_9GLOM</name>
<accession>A0A2I1F5C8</accession>
<evidence type="ECO:0000313" key="2">
    <source>
        <dbReference type="Proteomes" id="UP000232722"/>
    </source>
</evidence>
<protein>
    <submittedName>
        <fullName evidence="1">Uncharacterized protein</fullName>
    </submittedName>
</protein>
<evidence type="ECO:0000313" key="1">
    <source>
        <dbReference type="EMBL" id="PKB95739.1"/>
    </source>
</evidence>
<dbReference type="AlphaFoldDB" id="A0A2I1F5C8"/>
<dbReference type="Proteomes" id="UP000232722">
    <property type="component" value="Unassembled WGS sequence"/>
</dbReference>
<comment type="caution">
    <text evidence="1">The sequence shown here is derived from an EMBL/GenBank/DDBJ whole genome shotgun (WGS) entry which is preliminary data.</text>
</comment>
<dbReference type="EMBL" id="LLXJ01004495">
    <property type="protein sequence ID" value="PKB95739.1"/>
    <property type="molecule type" value="Genomic_DNA"/>
</dbReference>
<reference evidence="1 2" key="2">
    <citation type="submission" date="2017-09" db="EMBL/GenBank/DDBJ databases">
        <title>Extensive intraspecific genome diversity in a model arbuscular mycorrhizal fungus.</title>
        <authorList>
            <person name="Chen E.C."/>
            <person name="Morin E."/>
            <person name="Beaudet D."/>
            <person name="Noel J."/>
            <person name="Ndikumana S."/>
            <person name="Charron P."/>
            <person name="St-Onge C."/>
            <person name="Giorgi J."/>
            <person name="Grigoriev I.V."/>
            <person name="Roux C."/>
            <person name="Martin F.M."/>
            <person name="Corradi N."/>
        </authorList>
    </citation>
    <scope>NUCLEOTIDE SEQUENCE [LARGE SCALE GENOMIC DNA]</scope>
    <source>
        <strain evidence="1 2">A5</strain>
    </source>
</reference>